<sequence length="111" mass="13057">ALALLSISKKDLLALDFEGVLKYFRVSLPKKFRTEENGKYLLRTAVAIKLKKLKKYEKEYQIWKESTKVENPIDRLEKENKRLVDSTLRLEQENDDLAQELLTTCNSKIRL</sequence>
<keyword evidence="3" id="KW-1185">Reference proteome</keyword>
<proteinExistence type="predicted"/>
<dbReference type="SUPFAM" id="SSF47923">
    <property type="entry name" value="Ypt/Rab-GAP domain of gyp1p"/>
    <property type="match status" value="1"/>
</dbReference>
<organism evidence="2">
    <name type="scientific">Medioppia subpectinata</name>
    <dbReference type="NCBI Taxonomy" id="1979941"/>
    <lineage>
        <taxon>Eukaryota</taxon>
        <taxon>Metazoa</taxon>
        <taxon>Ecdysozoa</taxon>
        <taxon>Arthropoda</taxon>
        <taxon>Chelicerata</taxon>
        <taxon>Arachnida</taxon>
        <taxon>Acari</taxon>
        <taxon>Acariformes</taxon>
        <taxon>Sarcoptiformes</taxon>
        <taxon>Oribatida</taxon>
        <taxon>Brachypylina</taxon>
        <taxon>Oppioidea</taxon>
        <taxon>Oppiidae</taxon>
        <taxon>Medioppia</taxon>
    </lineage>
</organism>
<evidence type="ECO:0000313" key="2">
    <source>
        <dbReference type="EMBL" id="CAD7650715.1"/>
    </source>
</evidence>
<accession>A0A7R9LZP2</accession>
<evidence type="ECO:0000256" key="1">
    <source>
        <dbReference type="SAM" id="Coils"/>
    </source>
</evidence>
<dbReference type="EMBL" id="CAJPIZ010053427">
    <property type="protein sequence ID" value="CAG2123048.1"/>
    <property type="molecule type" value="Genomic_DNA"/>
</dbReference>
<dbReference type="PANTHER" id="PTHR47728">
    <property type="entry name" value="RAB GTPASE-ACTIVATING PROTEIN 1-LIKE"/>
    <property type="match status" value="1"/>
</dbReference>
<dbReference type="AlphaFoldDB" id="A0A7R9LZP2"/>
<dbReference type="Proteomes" id="UP000759131">
    <property type="component" value="Unassembled WGS sequence"/>
</dbReference>
<dbReference type="InterPro" id="IPR035969">
    <property type="entry name" value="Rab-GAP_TBC_sf"/>
</dbReference>
<reference evidence="2" key="1">
    <citation type="submission" date="2020-11" db="EMBL/GenBank/DDBJ databases">
        <authorList>
            <person name="Tran Van P."/>
        </authorList>
    </citation>
    <scope>NUCLEOTIDE SEQUENCE</scope>
</reference>
<feature type="non-terminal residue" evidence="2">
    <location>
        <position position="1"/>
    </location>
</feature>
<name>A0A7R9LZP2_9ACAR</name>
<dbReference type="PANTHER" id="PTHR47728:SF1">
    <property type="entry name" value="RAB GTPASE ACTIVATING PROTEIN 1 LIKE"/>
    <property type="match status" value="1"/>
</dbReference>
<dbReference type="Gene3D" id="1.10.472.80">
    <property type="entry name" value="Ypt/Rab-GAP domain of gyp1p, domain 3"/>
    <property type="match status" value="1"/>
</dbReference>
<feature type="non-terminal residue" evidence="2">
    <location>
        <position position="111"/>
    </location>
</feature>
<gene>
    <name evidence="2" type="ORF">OSB1V03_LOCUS22993</name>
</gene>
<keyword evidence="1" id="KW-0175">Coiled coil</keyword>
<feature type="coiled-coil region" evidence="1">
    <location>
        <begin position="73"/>
        <end position="100"/>
    </location>
</feature>
<evidence type="ECO:0000313" key="3">
    <source>
        <dbReference type="Proteomes" id="UP000759131"/>
    </source>
</evidence>
<protein>
    <submittedName>
        <fullName evidence="2">Uncharacterized protein</fullName>
    </submittedName>
</protein>
<dbReference type="OrthoDB" id="295078at2759"/>
<dbReference type="EMBL" id="OC908002">
    <property type="protein sequence ID" value="CAD7650715.1"/>
    <property type="molecule type" value="Genomic_DNA"/>
</dbReference>